<reference evidence="1 2" key="1">
    <citation type="journal article" date="2019" name="Syst. Appl. Microbiol.">
        <title>Polyphasic characterization of two novel Lactobacillus spp. isolated from blown salami packages: Description of Lactobacillus halodurans sp. nov. and Lactobacillus salsicarnum sp. nov.</title>
        <authorList>
            <person name="Schuster J.A."/>
            <person name="Klingl A."/>
            <person name="Vogel R.F."/>
            <person name="Ehrmann M.A."/>
        </authorList>
    </citation>
    <scope>NUCLEOTIDE SEQUENCE [LARGE SCALE GENOMIC DNA]</scope>
    <source>
        <strain evidence="1 2">TMW 1.2118</strain>
    </source>
</reference>
<dbReference type="RefSeq" id="WP_153383626.1">
    <property type="nucleotide sequence ID" value="NZ_VDFM01000011.1"/>
</dbReference>
<accession>A0A5P0ZJ90</accession>
<sequence length="136" mass="15468">MLNNEAISYLMNVAMNNGVGVEFMHLSPTTPPATNAKTRLIVMNSNWHNRDDLPIQFAHELGHIFNNDDSQSCLYFSPSRNGIEGRANKTGIALLMKPYLESKEKEEVSSADFITKFHLPLLFEDIVIDEMNKFYT</sequence>
<name>A0A5P0ZJ90_9LACO</name>
<proteinExistence type="predicted"/>
<organism evidence="1 2">
    <name type="scientific">Companilactobacillus mishanensis</name>
    <dbReference type="NCBI Taxonomy" id="2486008"/>
    <lineage>
        <taxon>Bacteria</taxon>
        <taxon>Bacillati</taxon>
        <taxon>Bacillota</taxon>
        <taxon>Bacilli</taxon>
        <taxon>Lactobacillales</taxon>
        <taxon>Lactobacillaceae</taxon>
        <taxon>Companilactobacillus</taxon>
    </lineage>
</organism>
<comment type="caution">
    <text evidence="1">The sequence shown here is derived from an EMBL/GenBank/DDBJ whole genome shotgun (WGS) entry which is preliminary data.</text>
</comment>
<dbReference type="Proteomes" id="UP000380386">
    <property type="component" value="Unassembled WGS sequence"/>
</dbReference>
<evidence type="ECO:0008006" key="3">
    <source>
        <dbReference type="Google" id="ProtNLM"/>
    </source>
</evidence>
<protein>
    <recommendedName>
        <fullName evidence="3">ImmA/IrrE family metallo-endopeptidase</fullName>
    </recommendedName>
</protein>
<dbReference type="AlphaFoldDB" id="A0A5P0ZJ90"/>
<evidence type="ECO:0000313" key="2">
    <source>
        <dbReference type="Proteomes" id="UP000380386"/>
    </source>
</evidence>
<dbReference type="EMBL" id="VDFM01000011">
    <property type="protein sequence ID" value="MQS53102.1"/>
    <property type="molecule type" value="Genomic_DNA"/>
</dbReference>
<gene>
    <name evidence="1" type="ORF">FHL02_08725</name>
</gene>
<dbReference type="OrthoDB" id="2300474at2"/>
<evidence type="ECO:0000313" key="1">
    <source>
        <dbReference type="EMBL" id="MQS53102.1"/>
    </source>
</evidence>